<proteinExistence type="predicted"/>
<name>A0A6D2IEU6_9BRAS</name>
<organism evidence="1 2">
    <name type="scientific">Microthlaspi erraticum</name>
    <dbReference type="NCBI Taxonomy" id="1685480"/>
    <lineage>
        <taxon>Eukaryota</taxon>
        <taxon>Viridiplantae</taxon>
        <taxon>Streptophyta</taxon>
        <taxon>Embryophyta</taxon>
        <taxon>Tracheophyta</taxon>
        <taxon>Spermatophyta</taxon>
        <taxon>Magnoliopsida</taxon>
        <taxon>eudicotyledons</taxon>
        <taxon>Gunneridae</taxon>
        <taxon>Pentapetalae</taxon>
        <taxon>rosids</taxon>
        <taxon>malvids</taxon>
        <taxon>Brassicales</taxon>
        <taxon>Brassicaceae</taxon>
        <taxon>Coluteocarpeae</taxon>
        <taxon>Microthlaspi</taxon>
    </lineage>
</organism>
<dbReference type="Proteomes" id="UP000467841">
    <property type="component" value="Unassembled WGS sequence"/>
</dbReference>
<dbReference type="OrthoDB" id="10577792at2759"/>
<protein>
    <submittedName>
        <fullName evidence="1">Uncharacterized protein</fullName>
    </submittedName>
</protein>
<reference evidence="1" key="1">
    <citation type="submission" date="2020-01" db="EMBL/GenBank/DDBJ databases">
        <authorList>
            <person name="Mishra B."/>
        </authorList>
    </citation>
    <scope>NUCLEOTIDE SEQUENCE [LARGE SCALE GENOMIC DNA]</scope>
</reference>
<keyword evidence="2" id="KW-1185">Reference proteome</keyword>
<accession>A0A6D2IEU6</accession>
<dbReference type="AlphaFoldDB" id="A0A6D2IEU6"/>
<gene>
    <name evidence="1" type="ORF">MERR_LOCUS14037</name>
</gene>
<evidence type="ECO:0000313" key="1">
    <source>
        <dbReference type="EMBL" id="CAA7026802.1"/>
    </source>
</evidence>
<evidence type="ECO:0000313" key="2">
    <source>
        <dbReference type="Proteomes" id="UP000467841"/>
    </source>
</evidence>
<comment type="caution">
    <text evidence="1">The sequence shown here is derived from an EMBL/GenBank/DDBJ whole genome shotgun (WGS) entry which is preliminary data.</text>
</comment>
<sequence>MILTYVLQLSYAGGGTYCAIASLRLMGFVGVDFLSNDSSNSIIYPSLLLNRVYRDKLMMLNFKVGLTNGATHAMHLGLVLFFHRRRCIHQQSCSSPILTDLSF</sequence>
<dbReference type="EMBL" id="CACVBM020001052">
    <property type="protein sequence ID" value="CAA7026802.1"/>
    <property type="molecule type" value="Genomic_DNA"/>
</dbReference>